<name>Q5YL22_AERHY</name>
<reference evidence="1" key="1">
    <citation type="submission" date="2003-09" db="EMBL/GenBank/DDBJ databases">
        <title>Identification and characterization of novel virulence genes and their locations on the physical map of Aeromonas hydrophila PPD134/91.</title>
        <authorList>
            <person name="Yu H.B."/>
            <person name="Lau Y.L."/>
            <person name="Zhang Y.L."/>
            <person name="Tomas J.M."/>
            <person name="Leung K.Y."/>
        </authorList>
    </citation>
    <scope>NUCLEOTIDE SEQUENCE</scope>
    <source>
        <strain evidence="1">PPD134/91</strain>
    </source>
</reference>
<dbReference type="EMBL" id="AY378292">
    <property type="protein sequence ID" value="AAR05367.1"/>
    <property type="molecule type" value="Genomic_DNA"/>
</dbReference>
<protein>
    <submittedName>
        <fullName evidence="1">Uncharacterized protein</fullName>
    </submittedName>
</protein>
<evidence type="ECO:0000313" key="1">
    <source>
        <dbReference type="EMBL" id="AAR05367.1"/>
    </source>
</evidence>
<sequence>MQPARLRCRYLAARRQRLHAPPAIQGQAINHVTGHPIHLLVLLDHVHRPSLHQSRTRLSPEAAGRSRPC</sequence>
<dbReference type="AlphaFoldDB" id="Q5YL22"/>
<accession>Q5YL22</accession>
<proteinExistence type="predicted"/>
<organism evidence="1">
    <name type="scientific">Aeromonas hydrophila</name>
    <dbReference type="NCBI Taxonomy" id="644"/>
    <lineage>
        <taxon>Bacteria</taxon>
        <taxon>Pseudomonadati</taxon>
        <taxon>Pseudomonadota</taxon>
        <taxon>Gammaproteobacteria</taxon>
        <taxon>Aeromonadales</taxon>
        <taxon>Aeromonadaceae</taxon>
        <taxon>Aeromonas</taxon>
    </lineage>
</organism>